<evidence type="ECO:0000259" key="1">
    <source>
        <dbReference type="PROSITE" id="PS50943"/>
    </source>
</evidence>
<dbReference type="SMART" id="SM00530">
    <property type="entry name" value="HTH_XRE"/>
    <property type="match status" value="1"/>
</dbReference>
<feature type="domain" description="HTH cro/C1-type" evidence="1">
    <location>
        <begin position="17"/>
        <end position="71"/>
    </location>
</feature>
<dbReference type="RefSeq" id="WP_135943242.1">
    <property type="nucleotide sequence ID" value="NZ_BMEI01000001.1"/>
</dbReference>
<dbReference type="EMBL" id="SRXV01000001">
    <property type="protein sequence ID" value="TGY94047.1"/>
    <property type="molecule type" value="Genomic_DNA"/>
</dbReference>
<dbReference type="Pfam" id="PF01381">
    <property type="entry name" value="HTH_3"/>
    <property type="match status" value="1"/>
</dbReference>
<dbReference type="Gene3D" id="1.10.260.40">
    <property type="entry name" value="lambda repressor-like DNA-binding domains"/>
    <property type="match status" value="1"/>
</dbReference>
<evidence type="ECO:0000313" key="3">
    <source>
        <dbReference type="Proteomes" id="UP000305451"/>
    </source>
</evidence>
<organism evidence="2 3">
    <name type="scientific">Marinicauda pacifica</name>
    <dbReference type="NCBI Taxonomy" id="1133559"/>
    <lineage>
        <taxon>Bacteria</taxon>
        <taxon>Pseudomonadati</taxon>
        <taxon>Pseudomonadota</taxon>
        <taxon>Alphaproteobacteria</taxon>
        <taxon>Maricaulales</taxon>
        <taxon>Maricaulaceae</taxon>
        <taxon>Marinicauda</taxon>
    </lineage>
</organism>
<sequence>MSARSATPIDLEIGAKLRLFRCARNISQVQLAKQLGVTFQQVQKYERGANRIGSGRLYEAAQVLQVPVSAFFDDLPETADAGDSDIPTLPVEVTRLALRLASVESEETRRAAIERCDKILNDLHA</sequence>
<dbReference type="GO" id="GO:0003677">
    <property type="term" value="F:DNA binding"/>
    <property type="evidence" value="ECO:0007669"/>
    <property type="project" value="InterPro"/>
</dbReference>
<dbReference type="AlphaFoldDB" id="A0A4S2HDC2"/>
<comment type="caution">
    <text evidence="2">The sequence shown here is derived from an EMBL/GenBank/DDBJ whole genome shotgun (WGS) entry which is preliminary data.</text>
</comment>
<dbReference type="Proteomes" id="UP000305451">
    <property type="component" value="Unassembled WGS sequence"/>
</dbReference>
<protein>
    <submittedName>
        <fullName evidence="2">XRE family transcriptional regulator</fullName>
    </submittedName>
</protein>
<dbReference type="OrthoDB" id="9797172at2"/>
<dbReference type="PROSITE" id="PS50943">
    <property type="entry name" value="HTH_CROC1"/>
    <property type="match status" value="1"/>
</dbReference>
<name>A0A4S2HDC2_9PROT</name>
<keyword evidence="3" id="KW-1185">Reference proteome</keyword>
<accession>A0A4S2HDC2</accession>
<evidence type="ECO:0000313" key="2">
    <source>
        <dbReference type="EMBL" id="TGY94047.1"/>
    </source>
</evidence>
<gene>
    <name evidence="2" type="ORF">E5162_01795</name>
</gene>
<dbReference type="SUPFAM" id="SSF47413">
    <property type="entry name" value="lambda repressor-like DNA-binding domains"/>
    <property type="match status" value="1"/>
</dbReference>
<dbReference type="CDD" id="cd00093">
    <property type="entry name" value="HTH_XRE"/>
    <property type="match status" value="1"/>
</dbReference>
<dbReference type="InterPro" id="IPR010982">
    <property type="entry name" value="Lambda_DNA-bd_dom_sf"/>
</dbReference>
<dbReference type="InterPro" id="IPR001387">
    <property type="entry name" value="Cro/C1-type_HTH"/>
</dbReference>
<reference evidence="2 3" key="1">
    <citation type="journal article" date="2013" name="Int. J. Syst. Evol. Microbiol.">
        <title>Marinicauda pacifica gen. nov., sp. nov., a prosthecate alphaproteobacterium of the family Hyphomonadaceae isolated from deep seawater.</title>
        <authorList>
            <person name="Zhang X.Y."/>
            <person name="Li G.W."/>
            <person name="Wang C.S."/>
            <person name="Zhang Y.J."/>
            <person name="Xu X.W."/>
            <person name="Li H."/>
            <person name="Liu A."/>
            <person name="Liu C."/>
            <person name="Xie B.B."/>
            <person name="Qin Q.L."/>
            <person name="Xu Z."/>
            <person name="Chen X.L."/>
            <person name="Zhou B.C."/>
            <person name="Zhang Y.Z."/>
        </authorList>
    </citation>
    <scope>NUCLEOTIDE SEQUENCE [LARGE SCALE GENOMIC DNA]</scope>
    <source>
        <strain evidence="2 3">P-1 km-3</strain>
    </source>
</reference>
<proteinExistence type="predicted"/>